<dbReference type="FunFam" id="3.30.565.10:FF:000010">
    <property type="entry name" value="Sensor histidine kinase RcsC"/>
    <property type="match status" value="1"/>
</dbReference>
<dbReference type="SMART" id="SM00065">
    <property type="entry name" value="GAF"/>
    <property type="match status" value="2"/>
</dbReference>
<dbReference type="Proteomes" id="UP000185557">
    <property type="component" value="Unassembled WGS sequence"/>
</dbReference>
<keyword evidence="12" id="KW-0131">Cell cycle</keyword>
<dbReference type="GO" id="GO:0005524">
    <property type="term" value="F:ATP binding"/>
    <property type="evidence" value="ECO:0007669"/>
    <property type="project" value="UniProtKB-KW"/>
</dbReference>
<dbReference type="CDD" id="cd00082">
    <property type="entry name" value="HisKA"/>
    <property type="match status" value="1"/>
</dbReference>
<evidence type="ECO:0000256" key="12">
    <source>
        <dbReference type="ARBA" id="ARBA00023306"/>
    </source>
</evidence>
<reference evidence="20 21" key="1">
    <citation type="submission" date="2016-11" db="EMBL/GenBank/DDBJ databases">
        <title>Draft Genome Sequences of Nine Cyanobacterial Strains from Diverse Habitats.</title>
        <authorList>
            <person name="Zhu T."/>
            <person name="Hou S."/>
            <person name="Lu X."/>
            <person name="Hess W.R."/>
        </authorList>
    </citation>
    <scope>NUCLEOTIDE SEQUENCE [LARGE SCALE GENOMIC DNA]</scope>
    <source>
        <strain evidence="20 21">NIES-30</strain>
    </source>
</reference>
<evidence type="ECO:0000256" key="1">
    <source>
        <dbReference type="ARBA" id="ARBA00000085"/>
    </source>
</evidence>
<dbReference type="InterPro" id="IPR000014">
    <property type="entry name" value="PAS"/>
</dbReference>
<dbReference type="EMBL" id="MRCG01000012">
    <property type="protein sequence ID" value="OKH46587.1"/>
    <property type="molecule type" value="Genomic_DNA"/>
</dbReference>
<feature type="modified residue" description="4-aspartylphosphate" evidence="14">
    <location>
        <position position="61"/>
    </location>
</feature>
<dbReference type="InterPro" id="IPR000700">
    <property type="entry name" value="PAS-assoc_C"/>
</dbReference>
<evidence type="ECO:0000313" key="20">
    <source>
        <dbReference type="EMBL" id="OKH46587.1"/>
    </source>
</evidence>
<dbReference type="PANTHER" id="PTHR43047">
    <property type="entry name" value="TWO-COMPONENT HISTIDINE PROTEIN KINASE"/>
    <property type="match status" value="1"/>
</dbReference>
<dbReference type="SUPFAM" id="SSF47384">
    <property type="entry name" value="Homodimeric domain of signal transducing histidine kinase"/>
    <property type="match status" value="1"/>
</dbReference>
<dbReference type="InterPro" id="IPR003594">
    <property type="entry name" value="HATPase_dom"/>
</dbReference>
<dbReference type="Pfam" id="PF08447">
    <property type="entry name" value="PAS_3"/>
    <property type="match status" value="2"/>
</dbReference>
<evidence type="ECO:0000256" key="9">
    <source>
        <dbReference type="ARBA" id="ARBA00022840"/>
    </source>
</evidence>
<dbReference type="PROSITE" id="PS50110">
    <property type="entry name" value="RESPONSE_REGULATORY"/>
    <property type="match status" value="2"/>
</dbReference>
<sequence>MRYADRVAAGETLLIVDDSLENLRFLSKTLKGQGYGVRCARSGAMALRAVHTTQPALILLDIRMPEMDGYAVCQRLKADPTTQPIPVIFLSALDEALDKVKAFEVGAADYLTKPFQVEELLARVANQLTIRRLQHCMTVQNQQLQQEICDRSQVETSLQQVTARLSTLIEHLQVGVILEALSGQVVMVNQPCCDLFRLELPPAALIGIDGQAFAQASVGLWNDATAFTRRIAALRQAQQPVVAEEIALADGRTLERDYVPLMGDRGLEGHLWQYRDITARKQAEQILLQNSQALNHFSQSLKQLHRLSLTQFDSFDALLHDYLDTGCQVLGFAGGLVGKIEGEDYVAIAMEATLPRLKSDLRCPLDDTFCSLAIHQQRTVGFTHIGAQPELRQHPLYQALRLESYLGTPIWVEGEVYGNLCFFDTTPRPHGFNQHETEIIELMAQSIGKVISTDRLEQQRQRARVKLQQSEERWQLAIQGSNAGIYDLDFRTQTAFFSERYRALLGYTDPVAHEQLSDDDLRWESRIHPDDYDRVMAMHHAYLIQRRLPTYEVEYRLRCRDESYKWVISRGQALWDEQGRPIRLVGSTSDISERMRLEAERKRAEAALRQSEEKFRQLAEHIDSVFWIYEPQQRQFVYVSPAYDSIWGRQREELYHNPRAWLEAVHADDRDRVTRGLPRRHAREALAHFSYDEEFRIARPLGQPAWVRVRAFPIRNEQGEVYRLVGVAEDLTQVKRQEESLRLIVEGTAAKTGSDFFESLVRYLADILQVRHVLVTQHLPTAPERIRTLAFWRHGQLGDRLEYDLAGTPCERVVAGEVIYVPQRVQVLYPDDAELRALGAISFLGIPLVDAASQVIGHLAVIDDKPMVDDHTRELILRIFAARAAAELERQQTEDALRQARETADAANQAKSIFLANMSHELRTPLNTIIGFAQLITRDCQLETQAQDYLAIISRSGEHLLALINDVLEMSKIEAGRISLHVTTFDLSYLLSSLEAMLTLQAEAKGLSLSFDCDPALPTYIATDEGKLRQVLINLLGNAIKFTPAGQVTLRVRCQPVLDQVAVSDSETNIALEFAVIDTGPGIDPEDINRLFEPFIQSAAGLRWSENNLGPSHQGSGLGLPISQQFVQLMGGELTLETQLDQGATFTFVLPVQQIERSAMFPALDEPPIVGLAAGHPPWRLLVVEDHPANRYLLVRLLTAAGFEVQAAPDGHAAVDQAQSWCPHLIWMDIRMPGLDGYAATGQIRALHLDPEPVIIALTASPFEEERAKILAAGCDDFVRKPFQMQAILQKIAAYLPVRYRYAAEADAPPFPSQARETGVGVTPPATVELGLWLQTMPPEWQLGLTQAAIAGSDDRLLELLSQMPDAPVSVAQTLTGWAKNFEFDRILDCLRPRAEATRPGNAE</sequence>
<evidence type="ECO:0000256" key="5">
    <source>
        <dbReference type="ARBA" id="ARBA00022553"/>
    </source>
</evidence>
<dbReference type="InterPro" id="IPR036890">
    <property type="entry name" value="HATPase_C_sf"/>
</dbReference>
<keyword evidence="11" id="KW-0472">Membrane</keyword>
<dbReference type="SMART" id="SM00448">
    <property type="entry name" value="REC"/>
    <property type="match status" value="2"/>
</dbReference>
<feature type="domain" description="Histidine kinase" evidence="16">
    <location>
        <begin position="917"/>
        <end position="1154"/>
    </location>
</feature>
<dbReference type="Gene3D" id="3.30.450.40">
    <property type="match status" value="2"/>
</dbReference>
<evidence type="ECO:0000259" key="16">
    <source>
        <dbReference type="PROSITE" id="PS50109"/>
    </source>
</evidence>
<keyword evidence="15" id="KW-0175">Coiled coil</keyword>
<dbReference type="SUPFAM" id="SSF55785">
    <property type="entry name" value="PYP-like sensor domain (PAS domain)"/>
    <property type="match status" value="3"/>
</dbReference>
<dbReference type="SUPFAM" id="SSF55874">
    <property type="entry name" value="ATPase domain of HSP90 chaperone/DNA topoisomerase II/histidine kinase"/>
    <property type="match status" value="1"/>
</dbReference>
<dbReference type="SMART" id="SM00388">
    <property type="entry name" value="HisKA"/>
    <property type="match status" value="1"/>
</dbReference>
<feature type="domain" description="Response regulatory" evidence="17">
    <location>
        <begin position="1180"/>
        <end position="1296"/>
    </location>
</feature>
<feature type="modified residue" description="4-aspartylphosphate" evidence="14">
    <location>
        <position position="1229"/>
    </location>
</feature>
<dbReference type="PANTHER" id="PTHR43047:SF72">
    <property type="entry name" value="OSMOSENSING HISTIDINE PROTEIN KINASE SLN1"/>
    <property type="match status" value="1"/>
</dbReference>
<comment type="subcellular location">
    <subcellularLocation>
        <location evidence="2">Membrane</location>
    </subcellularLocation>
</comment>
<dbReference type="CDD" id="cd00130">
    <property type="entry name" value="PAS"/>
    <property type="match status" value="2"/>
</dbReference>
<dbReference type="SUPFAM" id="SSF52172">
    <property type="entry name" value="CheY-like"/>
    <property type="match status" value="2"/>
</dbReference>
<evidence type="ECO:0000256" key="13">
    <source>
        <dbReference type="ARBA" id="ARBA00074306"/>
    </source>
</evidence>
<dbReference type="InterPro" id="IPR029016">
    <property type="entry name" value="GAF-like_dom_sf"/>
</dbReference>
<dbReference type="InterPro" id="IPR003018">
    <property type="entry name" value="GAF"/>
</dbReference>
<dbReference type="InterPro" id="IPR005467">
    <property type="entry name" value="His_kinase_dom"/>
</dbReference>
<dbReference type="STRING" id="549789.NIES30_15935"/>
<dbReference type="Gene3D" id="3.40.50.2300">
    <property type="match status" value="2"/>
</dbReference>
<dbReference type="Pfam" id="PF00512">
    <property type="entry name" value="HisKA"/>
    <property type="match status" value="1"/>
</dbReference>
<evidence type="ECO:0000256" key="15">
    <source>
        <dbReference type="SAM" id="Coils"/>
    </source>
</evidence>
<dbReference type="PROSITE" id="PS50109">
    <property type="entry name" value="HIS_KIN"/>
    <property type="match status" value="1"/>
</dbReference>
<dbReference type="InterPro" id="IPR013655">
    <property type="entry name" value="PAS_fold_3"/>
</dbReference>
<keyword evidence="9" id="KW-0067">ATP-binding</keyword>
<organism evidence="20 21">
    <name type="scientific">Phormidium tenue NIES-30</name>
    <dbReference type="NCBI Taxonomy" id="549789"/>
    <lineage>
        <taxon>Bacteria</taxon>
        <taxon>Bacillati</taxon>
        <taxon>Cyanobacteriota</taxon>
        <taxon>Cyanophyceae</taxon>
        <taxon>Oscillatoriophycideae</taxon>
        <taxon>Oscillatoriales</taxon>
        <taxon>Oscillatoriaceae</taxon>
        <taxon>Phormidium</taxon>
    </lineage>
</organism>
<dbReference type="InterPro" id="IPR011006">
    <property type="entry name" value="CheY-like_superfamily"/>
</dbReference>
<dbReference type="Gene3D" id="3.30.565.10">
    <property type="entry name" value="Histidine kinase-like ATPase, C-terminal domain"/>
    <property type="match status" value="1"/>
</dbReference>
<evidence type="ECO:0000259" key="17">
    <source>
        <dbReference type="PROSITE" id="PS50110"/>
    </source>
</evidence>
<keyword evidence="21" id="KW-1185">Reference proteome</keyword>
<evidence type="ECO:0000256" key="11">
    <source>
        <dbReference type="ARBA" id="ARBA00023136"/>
    </source>
</evidence>
<dbReference type="InterPro" id="IPR003661">
    <property type="entry name" value="HisK_dim/P_dom"/>
</dbReference>
<evidence type="ECO:0000259" key="19">
    <source>
        <dbReference type="PROSITE" id="PS50113"/>
    </source>
</evidence>
<evidence type="ECO:0000313" key="21">
    <source>
        <dbReference type="Proteomes" id="UP000185557"/>
    </source>
</evidence>
<dbReference type="EC" id="2.7.13.3" evidence="4"/>
<dbReference type="InterPro" id="IPR001610">
    <property type="entry name" value="PAC"/>
</dbReference>
<feature type="domain" description="PAS" evidence="18">
    <location>
        <begin position="611"/>
        <end position="684"/>
    </location>
</feature>
<dbReference type="GO" id="GO:0005886">
    <property type="term" value="C:plasma membrane"/>
    <property type="evidence" value="ECO:0007669"/>
    <property type="project" value="TreeGrafter"/>
</dbReference>
<evidence type="ECO:0000256" key="6">
    <source>
        <dbReference type="ARBA" id="ARBA00022679"/>
    </source>
</evidence>
<dbReference type="CDD" id="cd16922">
    <property type="entry name" value="HATPase_EvgS-ArcB-TorS-like"/>
    <property type="match status" value="1"/>
</dbReference>
<dbReference type="FunFam" id="1.10.287.130:FF:000038">
    <property type="entry name" value="Sensory transduction histidine kinase"/>
    <property type="match status" value="1"/>
</dbReference>
<evidence type="ECO:0000256" key="8">
    <source>
        <dbReference type="ARBA" id="ARBA00022777"/>
    </source>
</evidence>
<keyword evidence="8" id="KW-0418">Kinase</keyword>
<evidence type="ECO:0000256" key="2">
    <source>
        <dbReference type="ARBA" id="ARBA00004370"/>
    </source>
</evidence>
<gene>
    <name evidence="20" type="ORF">NIES30_15935</name>
</gene>
<evidence type="ECO:0000256" key="4">
    <source>
        <dbReference type="ARBA" id="ARBA00012438"/>
    </source>
</evidence>
<dbReference type="Gene3D" id="3.30.450.20">
    <property type="entry name" value="PAS domain"/>
    <property type="match status" value="3"/>
</dbReference>
<comment type="similarity">
    <text evidence="3">In the N-terminal section; belongs to the phytochrome family.</text>
</comment>
<dbReference type="SMART" id="SM00091">
    <property type="entry name" value="PAS"/>
    <property type="match status" value="3"/>
</dbReference>
<feature type="domain" description="Response regulatory" evidence="17">
    <location>
        <begin position="12"/>
        <end position="128"/>
    </location>
</feature>
<evidence type="ECO:0000256" key="14">
    <source>
        <dbReference type="PROSITE-ProRule" id="PRU00169"/>
    </source>
</evidence>
<keyword evidence="7" id="KW-0547">Nucleotide-binding</keyword>
<accession>A0A1U7J2X2</accession>
<dbReference type="PROSITE" id="PS50112">
    <property type="entry name" value="PAS"/>
    <property type="match status" value="1"/>
</dbReference>
<dbReference type="InterPro" id="IPR004358">
    <property type="entry name" value="Sig_transdc_His_kin-like_C"/>
</dbReference>
<name>A0A1U7J2X2_9CYAN</name>
<dbReference type="Pfam" id="PF13185">
    <property type="entry name" value="GAF_2"/>
    <property type="match status" value="1"/>
</dbReference>
<feature type="coiled-coil region" evidence="15">
    <location>
        <begin position="883"/>
        <end position="910"/>
    </location>
</feature>
<dbReference type="Pfam" id="PF02518">
    <property type="entry name" value="HATPase_c"/>
    <property type="match status" value="1"/>
</dbReference>
<dbReference type="InterPro" id="IPR036097">
    <property type="entry name" value="HisK_dim/P_sf"/>
</dbReference>
<evidence type="ECO:0000259" key="18">
    <source>
        <dbReference type="PROSITE" id="PS50112"/>
    </source>
</evidence>
<keyword evidence="5 14" id="KW-0597">Phosphoprotein</keyword>
<dbReference type="Pfam" id="PF00072">
    <property type="entry name" value="Response_reg"/>
    <property type="match status" value="2"/>
</dbReference>
<protein>
    <recommendedName>
        <fullName evidence="13">Circadian input-output histidine kinase CikA</fullName>
        <ecNumber evidence="4">2.7.13.3</ecNumber>
    </recommendedName>
</protein>
<dbReference type="PROSITE" id="PS50113">
    <property type="entry name" value="PAC"/>
    <property type="match status" value="2"/>
</dbReference>
<feature type="coiled-coil region" evidence="15">
    <location>
        <begin position="594"/>
        <end position="621"/>
    </location>
</feature>
<evidence type="ECO:0000256" key="10">
    <source>
        <dbReference type="ARBA" id="ARBA00023012"/>
    </source>
</evidence>
<dbReference type="GO" id="GO:0009927">
    <property type="term" value="F:histidine phosphotransfer kinase activity"/>
    <property type="evidence" value="ECO:0007669"/>
    <property type="project" value="TreeGrafter"/>
</dbReference>
<dbReference type="InterPro" id="IPR035965">
    <property type="entry name" value="PAS-like_dom_sf"/>
</dbReference>
<keyword evidence="6" id="KW-0808">Transferase</keyword>
<comment type="caution">
    <text evidence="20">The sequence shown here is derived from an EMBL/GenBank/DDBJ whole genome shotgun (WGS) entry which is preliminary data.</text>
</comment>
<feature type="domain" description="PAC" evidence="19">
    <location>
        <begin position="691"/>
        <end position="743"/>
    </location>
</feature>
<dbReference type="NCBIfam" id="TIGR00229">
    <property type="entry name" value="sensory_box"/>
    <property type="match status" value="2"/>
</dbReference>
<dbReference type="Pfam" id="PF01590">
    <property type="entry name" value="GAF"/>
    <property type="match status" value="1"/>
</dbReference>
<proteinExistence type="inferred from homology"/>
<dbReference type="CDD" id="cd17546">
    <property type="entry name" value="REC_hyHK_CKI1_RcsC-like"/>
    <property type="match status" value="1"/>
</dbReference>
<dbReference type="CDD" id="cd19920">
    <property type="entry name" value="REC_PA4781-like"/>
    <property type="match status" value="1"/>
</dbReference>
<dbReference type="Gene3D" id="1.10.287.130">
    <property type="match status" value="1"/>
</dbReference>
<evidence type="ECO:0000256" key="7">
    <source>
        <dbReference type="ARBA" id="ARBA00022741"/>
    </source>
</evidence>
<dbReference type="SMART" id="SM00387">
    <property type="entry name" value="HATPase_c"/>
    <property type="match status" value="1"/>
</dbReference>
<dbReference type="InterPro" id="IPR001789">
    <property type="entry name" value="Sig_transdc_resp-reg_receiver"/>
</dbReference>
<keyword evidence="10" id="KW-0902">Two-component regulatory system</keyword>
<dbReference type="PRINTS" id="PR00344">
    <property type="entry name" value="BCTRLSENSOR"/>
</dbReference>
<dbReference type="GO" id="GO:0000155">
    <property type="term" value="F:phosphorelay sensor kinase activity"/>
    <property type="evidence" value="ECO:0007669"/>
    <property type="project" value="InterPro"/>
</dbReference>
<dbReference type="SUPFAM" id="SSF55781">
    <property type="entry name" value="GAF domain-like"/>
    <property type="match status" value="2"/>
</dbReference>
<dbReference type="SMART" id="SM00086">
    <property type="entry name" value="PAC"/>
    <property type="match status" value="2"/>
</dbReference>
<comment type="catalytic activity">
    <reaction evidence="1">
        <text>ATP + protein L-histidine = ADP + protein N-phospho-L-histidine.</text>
        <dbReference type="EC" id="2.7.13.3"/>
    </reaction>
</comment>
<feature type="domain" description="PAC" evidence="19">
    <location>
        <begin position="551"/>
        <end position="603"/>
    </location>
</feature>
<dbReference type="Pfam" id="PF13188">
    <property type="entry name" value="PAS_8"/>
    <property type="match status" value="1"/>
</dbReference>
<evidence type="ECO:0000256" key="3">
    <source>
        <dbReference type="ARBA" id="ARBA00006402"/>
    </source>
</evidence>